<accession>A0A423UFX1</accession>
<dbReference type="AlphaFoldDB" id="A0A423UFX1"/>
<gene>
    <name evidence="7" type="ORF">BMONG18_0135</name>
</gene>
<sequence>MNQMRKNIIAQYGLQIAKYLFPFITLPYLTRVLGPDVYAIRAYILAAMTFMQIFLDYGFTMFGTKAIAECGDNIEAIRTNTSCIVVLRGLLCVAGAAILAAITPFLPITAANPLYVVLAYVGVCLKATLPDFVFQGLEDMGIITQRFVGSQIVSTILIFALIRKPSDLLLVPIFEGLSSLIAFVWSWDNVVRVRAIQFVKVSFSVALRAFKESSIFFLSNAATTVFNAFTTLMIGIYVVNHAQISYWAIAMTAITAVQSLYTPVTNSLYPHIVKSRDTKLLKKFLIIGTTLVLVGTVAFAFCSKLIMWVLGGPSYIAGSYVIVLLSPVLLLSFPSMLIGFPFLAAVGKVRELTISSIAAAIFHIVGLFLLGFSGMFSISAVALLRCATEAVMLGLRILFTRRTMAQEQNVEATIA</sequence>
<evidence type="ECO:0000256" key="5">
    <source>
        <dbReference type="ARBA" id="ARBA00023136"/>
    </source>
</evidence>
<keyword evidence="2" id="KW-1003">Cell membrane</keyword>
<feature type="transmembrane region" description="Helical" evidence="6">
    <location>
        <begin position="146"/>
        <end position="162"/>
    </location>
</feature>
<evidence type="ECO:0000256" key="1">
    <source>
        <dbReference type="ARBA" id="ARBA00004651"/>
    </source>
</evidence>
<dbReference type="Pfam" id="PF01943">
    <property type="entry name" value="Polysacc_synt"/>
    <property type="match status" value="1"/>
</dbReference>
<evidence type="ECO:0000313" key="7">
    <source>
        <dbReference type="EMBL" id="ROT87595.1"/>
    </source>
</evidence>
<keyword evidence="4 6" id="KW-1133">Transmembrane helix</keyword>
<proteinExistence type="predicted"/>
<dbReference type="EMBL" id="QRAJ01000001">
    <property type="protein sequence ID" value="ROT87595.1"/>
    <property type="molecule type" value="Genomic_DNA"/>
</dbReference>
<keyword evidence="5 6" id="KW-0472">Membrane</keyword>
<dbReference type="PANTHER" id="PTHR30250:SF11">
    <property type="entry name" value="O-ANTIGEN TRANSPORTER-RELATED"/>
    <property type="match status" value="1"/>
</dbReference>
<feature type="transmembrane region" description="Helical" evidence="6">
    <location>
        <begin position="85"/>
        <end position="108"/>
    </location>
</feature>
<comment type="subcellular location">
    <subcellularLocation>
        <location evidence="1">Cell membrane</location>
        <topology evidence="1">Multi-pass membrane protein</topology>
    </subcellularLocation>
</comment>
<comment type="caution">
    <text evidence="7">The sequence shown here is derived from an EMBL/GenBank/DDBJ whole genome shotgun (WGS) entry which is preliminary data.</text>
</comment>
<feature type="transmembrane region" description="Helical" evidence="6">
    <location>
        <begin position="42"/>
        <end position="64"/>
    </location>
</feature>
<feature type="transmembrane region" description="Helical" evidence="6">
    <location>
        <begin position="284"/>
        <end position="310"/>
    </location>
</feature>
<organism evidence="7 8">
    <name type="scientific">Bifidobacterium mongoliense</name>
    <dbReference type="NCBI Taxonomy" id="518643"/>
    <lineage>
        <taxon>Bacteria</taxon>
        <taxon>Bacillati</taxon>
        <taxon>Actinomycetota</taxon>
        <taxon>Actinomycetes</taxon>
        <taxon>Bifidobacteriales</taxon>
        <taxon>Bifidobacteriaceae</taxon>
        <taxon>Bifidobacterium</taxon>
    </lineage>
</organism>
<evidence type="ECO:0000313" key="8">
    <source>
        <dbReference type="Proteomes" id="UP000285266"/>
    </source>
</evidence>
<feature type="transmembrane region" description="Helical" evidence="6">
    <location>
        <begin position="215"/>
        <end position="238"/>
    </location>
</feature>
<feature type="transmembrane region" description="Helical" evidence="6">
    <location>
        <begin position="168"/>
        <end position="187"/>
    </location>
</feature>
<feature type="transmembrane region" description="Helical" evidence="6">
    <location>
        <begin position="244"/>
        <end position="264"/>
    </location>
</feature>
<evidence type="ECO:0000256" key="6">
    <source>
        <dbReference type="SAM" id="Phobius"/>
    </source>
</evidence>
<evidence type="ECO:0000256" key="4">
    <source>
        <dbReference type="ARBA" id="ARBA00022989"/>
    </source>
</evidence>
<reference evidence="7 8" key="1">
    <citation type="submission" date="2018-07" db="EMBL/GenBank/DDBJ databases">
        <title>The role of parmesan cheese in vectoring bovine microbiota.</title>
        <authorList>
            <person name="Lugli G.A."/>
            <person name="Milani C."/>
        </authorList>
    </citation>
    <scope>NUCLEOTIDE SEQUENCE [LARGE SCALE GENOMIC DNA]</scope>
    <source>
        <strain evidence="7 8">BMONG18</strain>
    </source>
</reference>
<dbReference type="PANTHER" id="PTHR30250">
    <property type="entry name" value="PST FAMILY PREDICTED COLANIC ACID TRANSPORTER"/>
    <property type="match status" value="1"/>
</dbReference>
<protein>
    <submittedName>
        <fullName evidence="7">Polysaccharide biosynthesis family protein</fullName>
    </submittedName>
</protein>
<dbReference type="Proteomes" id="UP000285266">
    <property type="component" value="Unassembled WGS sequence"/>
</dbReference>
<dbReference type="InterPro" id="IPR002797">
    <property type="entry name" value="Polysacc_synth"/>
</dbReference>
<keyword evidence="3 6" id="KW-0812">Transmembrane</keyword>
<dbReference type="InterPro" id="IPR050833">
    <property type="entry name" value="Poly_Biosynth_Transport"/>
</dbReference>
<name>A0A423UFX1_9BIFI</name>
<dbReference type="GO" id="GO:0005886">
    <property type="term" value="C:plasma membrane"/>
    <property type="evidence" value="ECO:0007669"/>
    <property type="project" value="UniProtKB-SubCell"/>
</dbReference>
<feature type="transmembrane region" description="Helical" evidence="6">
    <location>
        <begin position="12"/>
        <end position="30"/>
    </location>
</feature>
<evidence type="ECO:0000256" key="3">
    <source>
        <dbReference type="ARBA" id="ARBA00022692"/>
    </source>
</evidence>
<feature type="transmembrane region" description="Helical" evidence="6">
    <location>
        <begin position="316"/>
        <end position="340"/>
    </location>
</feature>
<evidence type="ECO:0000256" key="2">
    <source>
        <dbReference type="ARBA" id="ARBA00022475"/>
    </source>
</evidence>
<feature type="transmembrane region" description="Helical" evidence="6">
    <location>
        <begin position="352"/>
        <end position="372"/>
    </location>
</feature>